<accession>A0A9P6JL75</accession>
<evidence type="ECO:0000313" key="1">
    <source>
        <dbReference type="EMBL" id="KAF9525032.1"/>
    </source>
</evidence>
<gene>
    <name evidence="1" type="ORF">CPB83DRAFT_838413</name>
</gene>
<keyword evidence="2" id="KW-1185">Reference proteome</keyword>
<organism evidence="1 2">
    <name type="scientific">Crepidotus variabilis</name>
    <dbReference type="NCBI Taxonomy" id="179855"/>
    <lineage>
        <taxon>Eukaryota</taxon>
        <taxon>Fungi</taxon>
        <taxon>Dikarya</taxon>
        <taxon>Basidiomycota</taxon>
        <taxon>Agaricomycotina</taxon>
        <taxon>Agaricomycetes</taxon>
        <taxon>Agaricomycetidae</taxon>
        <taxon>Agaricales</taxon>
        <taxon>Agaricineae</taxon>
        <taxon>Crepidotaceae</taxon>
        <taxon>Crepidotus</taxon>
    </lineage>
</organism>
<dbReference type="OrthoDB" id="3359887at2759"/>
<dbReference type="Proteomes" id="UP000807306">
    <property type="component" value="Unassembled WGS sequence"/>
</dbReference>
<sequence length="332" mass="37602">MLELQVDFRVVENLSLFASAVDYAMAVEGRSELDLWNLREEIVRFLVGFERLYIGTKPELNSRARLCIFQLIHIPMHIKWHGSIRGGSQATVERSIGEMGRKIKSKKSPFANLTNIIIRRERTKILSLYYPNLFPSPRSARSDHSSANTKLFHQANIRKHDLLAESGSAAFQELVALVSFLGDCAQDLSDEHIQRWGKLRLHNKRVLQTQVSYTKGEPARKSCWFSAVDVHNDLIFGEALAFYEVDFQSAHSASSSYVAFKMLKGVHRILSCIRGRSWSSDICILPVDRIQDIIGIWDAQSYIYVLQKHPGLELLTVVESGVNEGLGGQDNN</sequence>
<evidence type="ECO:0000313" key="2">
    <source>
        <dbReference type="Proteomes" id="UP000807306"/>
    </source>
</evidence>
<dbReference type="AlphaFoldDB" id="A0A9P6JL75"/>
<name>A0A9P6JL75_9AGAR</name>
<protein>
    <submittedName>
        <fullName evidence="1">Uncharacterized protein</fullName>
    </submittedName>
</protein>
<proteinExistence type="predicted"/>
<dbReference type="EMBL" id="MU157889">
    <property type="protein sequence ID" value="KAF9525032.1"/>
    <property type="molecule type" value="Genomic_DNA"/>
</dbReference>
<reference evidence="1" key="1">
    <citation type="submission" date="2020-11" db="EMBL/GenBank/DDBJ databases">
        <authorList>
            <consortium name="DOE Joint Genome Institute"/>
            <person name="Ahrendt S."/>
            <person name="Riley R."/>
            <person name="Andreopoulos W."/>
            <person name="Labutti K."/>
            <person name="Pangilinan J."/>
            <person name="Ruiz-Duenas F.J."/>
            <person name="Barrasa J.M."/>
            <person name="Sanchez-Garcia M."/>
            <person name="Camarero S."/>
            <person name="Miyauchi S."/>
            <person name="Serrano A."/>
            <person name="Linde D."/>
            <person name="Babiker R."/>
            <person name="Drula E."/>
            <person name="Ayuso-Fernandez I."/>
            <person name="Pacheco R."/>
            <person name="Padilla G."/>
            <person name="Ferreira P."/>
            <person name="Barriuso J."/>
            <person name="Kellner H."/>
            <person name="Castanera R."/>
            <person name="Alfaro M."/>
            <person name="Ramirez L."/>
            <person name="Pisabarro A.G."/>
            <person name="Kuo A."/>
            <person name="Tritt A."/>
            <person name="Lipzen A."/>
            <person name="He G."/>
            <person name="Yan M."/>
            <person name="Ng V."/>
            <person name="Cullen D."/>
            <person name="Martin F."/>
            <person name="Rosso M.-N."/>
            <person name="Henrissat B."/>
            <person name="Hibbett D."/>
            <person name="Martinez A.T."/>
            <person name="Grigoriev I.V."/>
        </authorList>
    </citation>
    <scope>NUCLEOTIDE SEQUENCE</scope>
    <source>
        <strain evidence="1">CBS 506.95</strain>
    </source>
</reference>
<comment type="caution">
    <text evidence="1">The sequence shown here is derived from an EMBL/GenBank/DDBJ whole genome shotgun (WGS) entry which is preliminary data.</text>
</comment>